<dbReference type="Gene3D" id="3.90.79.10">
    <property type="entry name" value="Nucleoside Triphosphate Pyrophosphohydrolase"/>
    <property type="match status" value="1"/>
</dbReference>
<evidence type="ECO:0000256" key="4">
    <source>
        <dbReference type="RuleBase" id="RU003476"/>
    </source>
</evidence>
<dbReference type="InterPro" id="IPR000086">
    <property type="entry name" value="NUDIX_hydrolase_dom"/>
</dbReference>
<dbReference type="EMBL" id="BAABRN010000047">
    <property type="protein sequence ID" value="GAA5503376.1"/>
    <property type="molecule type" value="Genomic_DNA"/>
</dbReference>
<dbReference type="RefSeq" id="WP_353543347.1">
    <property type="nucleotide sequence ID" value="NZ_BAABRN010000047.1"/>
</dbReference>
<dbReference type="Proteomes" id="UP001458946">
    <property type="component" value="Unassembled WGS sequence"/>
</dbReference>
<dbReference type="InterPro" id="IPR015797">
    <property type="entry name" value="NUDIX_hydrolase-like_dom_sf"/>
</dbReference>
<reference evidence="6 7" key="1">
    <citation type="submission" date="2024-02" db="EMBL/GenBank/DDBJ databases">
        <title>Deinococcus xinjiangensis NBRC 107630.</title>
        <authorList>
            <person name="Ichikawa N."/>
            <person name="Katano-Makiyama Y."/>
            <person name="Hidaka K."/>
        </authorList>
    </citation>
    <scope>NUCLEOTIDE SEQUENCE [LARGE SCALE GENOMIC DNA]</scope>
    <source>
        <strain evidence="6 7">NBRC 107630</strain>
    </source>
</reference>
<sequence length="158" mass="17394">MTRKFGNLSPTPERTGRACAWIEQGGKVLMTGLEWGGWTLPGGGIDRGESAAEAAVREAWEEAGAHAEIVGEPFMLWGRSGPDALCFPMRLTRLDPSPEGRPVRWVNLSSLWWASDPQLRQGLAALGRPTPSPRVAETVRQLHRLIWVIKAQLVGQNF</sequence>
<comment type="caution">
    <text evidence="6">The sequence shown here is derived from an EMBL/GenBank/DDBJ whole genome shotgun (WGS) entry which is preliminary data.</text>
</comment>
<evidence type="ECO:0000256" key="2">
    <source>
        <dbReference type="ARBA" id="ARBA00022801"/>
    </source>
</evidence>
<comment type="cofactor">
    <cofactor evidence="1">
        <name>Mg(2+)</name>
        <dbReference type="ChEBI" id="CHEBI:18420"/>
    </cofactor>
</comment>
<organism evidence="6 7">
    <name type="scientific">Deinococcus xinjiangensis</name>
    <dbReference type="NCBI Taxonomy" id="457454"/>
    <lineage>
        <taxon>Bacteria</taxon>
        <taxon>Thermotogati</taxon>
        <taxon>Deinococcota</taxon>
        <taxon>Deinococci</taxon>
        <taxon>Deinococcales</taxon>
        <taxon>Deinococcaceae</taxon>
        <taxon>Deinococcus</taxon>
    </lineage>
</organism>
<protein>
    <recommendedName>
        <fullName evidence="5">Nudix hydrolase domain-containing protein</fullName>
    </recommendedName>
</protein>
<dbReference type="PRINTS" id="PR00502">
    <property type="entry name" value="NUDIXFAMILY"/>
</dbReference>
<keyword evidence="2 4" id="KW-0378">Hydrolase</keyword>
<evidence type="ECO:0000259" key="5">
    <source>
        <dbReference type="PROSITE" id="PS51462"/>
    </source>
</evidence>
<accession>A0ABP9VFG2</accession>
<dbReference type="Pfam" id="PF00293">
    <property type="entry name" value="NUDIX"/>
    <property type="match status" value="1"/>
</dbReference>
<dbReference type="PROSITE" id="PS00893">
    <property type="entry name" value="NUDIX_BOX"/>
    <property type="match status" value="1"/>
</dbReference>
<evidence type="ECO:0000313" key="6">
    <source>
        <dbReference type="EMBL" id="GAA5503376.1"/>
    </source>
</evidence>
<evidence type="ECO:0000256" key="1">
    <source>
        <dbReference type="ARBA" id="ARBA00001946"/>
    </source>
</evidence>
<evidence type="ECO:0000313" key="7">
    <source>
        <dbReference type="Proteomes" id="UP001458946"/>
    </source>
</evidence>
<comment type="similarity">
    <text evidence="4">Belongs to the Nudix hydrolase family.</text>
</comment>
<keyword evidence="7" id="KW-1185">Reference proteome</keyword>
<keyword evidence="3" id="KW-0460">Magnesium</keyword>
<dbReference type="PANTHER" id="PTHR43222:SF2">
    <property type="entry name" value="NUDIX HYDROLASE 23, CHLOROPLASTIC"/>
    <property type="match status" value="1"/>
</dbReference>
<dbReference type="PANTHER" id="PTHR43222">
    <property type="entry name" value="NUDIX HYDROLASE 23"/>
    <property type="match status" value="1"/>
</dbReference>
<gene>
    <name evidence="6" type="ORF">Dxin01_03133</name>
</gene>
<name>A0ABP9VFG2_9DEIO</name>
<dbReference type="SUPFAM" id="SSF55811">
    <property type="entry name" value="Nudix"/>
    <property type="match status" value="1"/>
</dbReference>
<dbReference type="PROSITE" id="PS51462">
    <property type="entry name" value="NUDIX"/>
    <property type="match status" value="1"/>
</dbReference>
<evidence type="ECO:0000256" key="3">
    <source>
        <dbReference type="ARBA" id="ARBA00022842"/>
    </source>
</evidence>
<dbReference type="InterPro" id="IPR020084">
    <property type="entry name" value="NUDIX_hydrolase_CS"/>
</dbReference>
<feature type="domain" description="Nudix hydrolase" evidence="5">
    <location>
        <begin position="12"/>
        <end position="137"/>
    </location>
</feature>
<dbReference type="InterPro" id="IPR020476">
    <property type="entry name" value="Nudix_hydrolase"/>
</dbReference>
<proteinExistence type="inferred from homology"/>